<organism evidence="2 3">
    <name type="scientific">Nanchangia anserum</name>
    <dbReference type="NCBI Taxonomy" id="2692125"/>
    <lineage>
        <taxon>Bacteria</taxon>
        <taxon>Bacillati</taxon>
        <taxon>Actinomycetota</taxon>
        <taxon>Actinomycetes</taxon>
        <taxon>Actinomycetales</taxon>
        <taxon>Actinomycetaceae</taxon>
        <taxon>Nanchangia</taxon>
    </lineage>
</organism>
<dbReference type="Proteomes" id="UP000627538">
    <property type="component" value="Unassembled WGS sequence"/>
</dbReference>
<evidence type="ECO:0000313" key="3">
    <source>
        <dbReference type="Proteomes" id="UP000627538"/>
    </source>
</evidence>
<proteinExistence type="predicted"/>
<reference evidence="2 3" key="1">
    <citation type="submission" date="2020-08" db="EMBL/GenBank/DDBJ databases">
        <title>Winkia gen. nov., sp. nov., isolated from faeces of the Anser albifrons in China.</title>
        <authorList>
            <person name="Liu Q."/>
        </authorList>
    </citation>
    <scope>NUCLEOTIDE SEQUENCE [LARGE SCALE GENOMIC DNA]</scope>
    <source>
        <strain evidence="2 3">C62</strain>
    </source>
</reference>
<feature type="transmembrane region" description="Helical" evidence="1">
    <location>
        <begin position="156"/>
        <end position="175"/>
    </location>
</feature>
<dbReference type="RefSeq" id="WP_191071495.1">
    <property type="nucleotide sequence ID" value="NZ_CP060506.1"/>
</dbReference>
<feature type="transmembrane region" description="Helical" evidence="1">
    <location>
        <begin position="110"/>
        <end position="135"/>
    </location>
</feature>
<comment type="caution">
    <text evidence="2">The sequence shown here is derived from an EMBL/GenBank/DDBJ whole genome shotgun (WGS) entry which is preliminary data.</text>
</comment>
<feature type="transmembrane region" description="Helical" evidence="1">
    <location>
        <begin position="20"/>
        <end position="39"/>
    </location>
</feature>
<feature type="transmembrane region" description="Helical" evidence="1">
    <location>
        <begin position="82"/>
        <end position="104"/>
    </location>
</feature>
<dbReference type="AlphaFoldDB" id="A0A8I0GG74"/>
<gene>
    <name evidence="2" type="ORF">H8R10_04285</name>
</gene>
<evidence type="ECO:0008006" key="4">
    <source>
        <dbReference type="Google" id="ProtNLM"/>
    </source>
</evidence>
<feature type="transmembrane region" description="Helical" evidence="1">
    <location>
        <begin position="181"/>
        <end position="202"/>
    </location>
</feature>
<keyword evidence="1" id="KW-0812">Transmembrane</keyword>
<keyword evidence="1" id="KW-1133">Transmembrane helix</keyword>
<evidence type="ECO:0000256" key="1">
    <source>
        <dbReference type="SAM" id="Phobius"/>
    </source>
</evidence>
<keyword evidence="1" id="KW-0472">Membrane</keyword>
<name>A0A8I0GG74_9ACTO</name>
<keyword evidence="3" id="KW-1185">Reference proteome</keyword>
<accession>A0A8I0GG74</accession>
<sequence>MNRWQRTLGPDGNFYETLALAADVVIVNACLIVSSLPIVTAGEAQRRAVAVIAQLAADEGSRPVRTFFHGFGRGRAWGRVSAWWLAMLALGLVAAWILRALLILGGVGALAAGAAVIAGLGLVGVGGTWLVAITAHDPGHPSPWSHAAMCALAHPLRGLGIVVAWIWPWLVLVMWPRAWGMLLLFYVVIGWALTWYVIWLFIRDVVAPPTPADD</sequence>
<dbReference type="EMBL" id="JACRUO010000001">
    <property type="protein sequence ID" value="MBD3689449.1"/>
    <property type="molecule type" value="Genomic_DNA"/>
</dbReference>
<protein>
    <recommendedName>
        <fullName evidence="4">DUF624 domain-containing protein</fullName>
    </recommendedName>
</protein>
<evidence type="ECO:0000313" key="2">
    <source>
        <dbReference type="EMBL" id="MBD3689449.1"/>
    </source>
</evidence>